<dbReference type="AlphaFoldDB" id="G2PNZ9"/>
<dbReference type="OrthoDB" id="1097903at2"/>
<proteinExistence type="predicted"/>
<accession>G2PNZ9</accession>
<dbReference type="Gene3D" id="3.30.1460.10">
    <property type="match status" value="1"/>
</dbReference>
<evidence type="ECO:0000313" key="2">
    <source>
        <dbReference type="Proteomes" id="UP000008908"/>
    </source>
</evidence>
<dbReference type="EMBL" id="CP002999">
    <property type="protein sequence ID" value="AEM71384.1"/>
    <property type="molecule type" value="Genomic_DNA"/>
</dbReference>
<name>G2PNZ9_ALLRU</name>
<dbReference type="RefSeq" id="WP_014033665.1">
    <property type="nucleotide sequence ID" value="NC_015945.1"/>
</dbReference>
<reference evidence="2" key="1">
    <citation type="submission" date="2011-08" db="EMBL/GenBank/DDBJ databases">
        <title>The complete genome of Muricauda ruestringensis DSM 13258.</title>
        <authorList>
            <person name="Lucas S."/>
            <person name="Han J."/>
            <person name="Lapidus A."/>
            <person name="Bruce D."/>
            <person name="Goodwin L."/>
            <person name="Pitluck S."/>
            <person name="Peters L."/>
            <person name="Kyrpides N."/>
            <person name="Mavromatis K."/>
            <person name="Ivanova N."/>
            <person name="Ovchinnikova G."/>
            <person name="Teshima H."/>
            <person name="Detter J.C."/>
            <person name="Tapia R."/>
            <person name="Han C."/>
            <person name="Land M."/>
            <person name="Hauser L."/>
            <person name="Markowitz V."/>
            <person name="Cheng J.-F."/>
            <person name="Hugenholtz P."/>
            <person name="Woyke T."/>
            <person name="Wu D."/>
            <person name="Spring S."/>
            <person name="Schroeder M."/>
            <person name="Brambilla E."/>
            <person name="Klenk H.-P."/>
            <person name="Eisen J.A."/>
        </authorList>
    </citation>
    <scope>NUCLEOTIDE SEQUENCE [LARGE SCALE GENOMIC DNA]</scope>
    <source>
        <strain evidence="2">DSM 13258 / LMG 19739 / B1</strain>
    </source>
</reference>
<dbReference type="STRING" id="886377.Murru_2346"/>
<dbReference type="KEGG" id="mrs:Murru_2346"/>
<dbReference type="Proteomes" id="UP000008908">
    <property type="component" value="Chromosome"/>
</dbReference>
<organism evidence="1 2">
    <name type="scientific">Allomuricauda ruestringensis (strain DSM 13258 / CIP 107369 / LMG 19739 / B1)</name>
    <name type="common">Muricauda ruestringensis</name>
    <dbReference type="NCBI Taxonomy" id="886377"/>
    <lineage>
        <taxon>Bacteria</taxon>
        <taxon>Pseudomonadati</taxon>
        <taxon>Bacteroidota</taxon>
        <taxon>Flavobacteriia</taxon>
        <taxon>Flavobacteriales</taxon>
        <taxon>Flavobacteriaceae</taxon>
        <taxon>Flagellimonas</taxon>
    </lineage>
</organism>
<gene>
    <name evidence="1" type="ordered locus">Murru_2346</name>
</gene>
<dbReference type="eggNOG" id="ENOG502Z7S5">
    <property type="taxonomic scope" value="Bacteria"/>
</dbReference>
<dbReference type="SUPFAM" id="SSF69635">
    <property type="entry name" value="Type III secretory system chaperone-like"/>
    <property type="match status" value="1"/>
</dbReference>
<dbReference type="HOGENOM" id="CLU_635630_0_0_10"/>
<evidence type="ECO:0008006" key="3">
    <source>
        <dbReference type="Google" id="ProtNLM"/>
    </source>
</evidence>
<protein>
    <recommendedName>
        <fullName evidence="3">YbjN domain-containing protein</fullName>
    </recommendedName>
</protein>
<sequence>MKHVLPRFQRPIKSKGEPFIDVSYWETATQAHDAKDYKKALVETINYINPALLKGKDTDKDIEIVQSQGSTEIHITITDDTFSVKAPFLKITENTNKVALYRKVAEVNFHPLKLTQIILHNDTLWFEYKTPIELCQPYKIYYLLREICISADNYDDEFIEKYNAEFYQEPKVTPLISEEKEQVWLQIENILDDYKNYSALFQEKRWNDFQWDISLISILKIVNIPCVHGSLRTLLEFYVNTLMNGNLGFQQRVDKSFGFMQKLCEMTKEEYLDNIYHAEALISIKSRSSSSILQQHAKSLEKNLNSYVQKNDDLMLCYYLQYSFLYIIYCFNVEEHHKNAIYNVLEQVSGKSLDEAAPMLLETYHSFLDGTVGTASHNSSKKGFFSKLFG</sequence>
<keyword evidence="2" id="KW-1185">Reference proteome</keyword>
<reference evidence="1 2" key="2">
    <citation type="journal article" date="2012" name="Stand. Genomic Sci.">
        <title>Complete genome sequence of the facultatively anaerobic, appendaged bacterium Muricauda ruestringensis type strain (B1(T)).</title>
        <authorList>
            <person name="Huntemann M."/>
            <person name="Teshima H."/>
            <person name="Lapidus A."/>
            <person name="Nolan M."/>
            <person name="Lucas S."/>
            <person name="Hammon N."/>
            <person name="Deshpande S."/>
            <person name="Cheng J.F."/>
            <person name="Tapia R."/>
            <person name="Goodwin L.A."/>
            <person name="Pitluck S."/>
            <person name="Liolios K."/>
            <person name="Pagani I."/>
            <person name="Ivanova N."/>
            <person name="Mavromatis K."/>
            <person name="Mikhailova N."/>
            <person name="Pati A."/>
            <person name="Chen A."/>
            <person name="Palaniappan K."/>
            <person name="Land M."/>
            <person name="Hauser L."/>
            <person name="Pan C."/>
            <person name="Brambilla E.M."/>
            <person name="Rohde M."/>
            <person name="Spring S."/>
            <person name="Goker M."/>
            <person name="Detter J.C."/>
            <person name="Bristow J."/>
            <person name="Eisen J.A."/>
            <person name="Markowitz V."/>
            <person name="Hugenholtz P."/>
            <person name="Kyrpides N.C."/>
            <person name="Klenk H.P."/>
            <person name="Woyke T."/>
        </authorList>
    </citation>
    <scope>NUCLEOTIDE SEQUENCE [LARGE SCALE GENOMIC DNA]</scope>
    <source>
        <strain evidence="2">DSM 13258 / LMG 19739 / B1</strain>
    </source>
</reference>
<evidence type="ECO:0000313" key="1">
    <source>
        <dbReference type="EMBL" id="AEM71384.1"/>
    </source>
</evidence>